<dbReference type="Proteomes" id="UP000177215">
    <property type="component" value="Unassembled WGS sequence"/>
</dbReference>
<dbReference type="Gene3D" id="1.20.5.190">
    <property type="match status" value="1"/>
</dbReference>
<dbReference type="STRING" id="1798515.A3B35_03815"/>
<dbReference type="SUPFAM" id="SSF58100">
    <property type="entry name" value="Bacterial hemolysins"/>
    <property type="match status" value="1"/>
</dbReference>
<evidence type="ECO:0000313" key="1">
    <source>
        <dbReference type="EMBL" id="OGG76721.1"/>
    </source>
</evidence>
<evidence type="ECO:0000313" key="2">
    <source>
        <dbReference type="Proteomes" id="UP000177215"/>
    </source>
</evidence>
<organism evidence="1 2">
    <name type="scientific">Candidatus Kaiserbacteria bacterium RIFCSPLOWO2_01_FULL_54_24</name>
    <dbReference type="NCBI Taxonomy" id="1798515"/>
    <lineage>
        <taxon>Bacteria</taxon>
        <taxon>Candidatus Kaiseribacteriota</taxon>
    </lineage>
</organism>
<comment type="caution">
    <text evidence="1">The sequence shown here is derived from an EMBL/GenBank/DDBJ whole genome shotgun (WGS) entry which is preliminary data.</text>
</comment>
<protein>
    <submittedName>
        <fullName evidence="1">Uncharacterized protein</fullName>
    </submittedName>
</protein>
<dbReference type="EMBL" id="MFMC01000044">
    <property type="protein sequence ID" value="OGG76721.1"/>
    <property type="molecule type" value="Genomic_DNA"/>
</dbReference>
<dbReference type="AlphaFoldDB" id="A0A1F6ESU9"/>
<proteinExistence type="predicted"/>
<name>A0A1F6ESU9_9BACT</name>
<reference evidence="1 2" key="1">
    <citation type="journal article" date="2016" name="Nat. Commun.">
        <title>Thousands of microbial genomes shed light on interconnected biogeochemical processes in an aquifer system.</title>
        <authorList>
            <person name="Anantharaman K."/>
            <person name="Brown C.T."/>
            <person name="Hug L.A."/>
            <person name="Sharon I."/>
            <person name="Castelle C.J."/>
            <person name="Probst A.J."/>
            <person name="Thomas B.C."/>
            <person name="Singh A."/>
            <person name="Wilkins M.J."/>
            <person name="Karaoz U."/>
            <person name="Brodie E.L."/>
            <person name="Williams K.H."/>
            <person name="Hubbard S.S."/>
            <person name="Banfield J.F."/>
        </authorList>
    </citation>
    <scope>NUCLEOTIDE SEQUENCE [LARGE SCALE GENOMIC DNA]</scope>
</reference>
<gene>
    <name evidence="1" type="ORF">A3B35_03815</name>
</gene>
<accession>A0A1F6ESU9</accession>
<sequence length="90" mass="10075">MTKKRKVTLDKLATKVDKLGTTVDKFATLMVGGFENLNEKVDALSNDMTDVKRDIGEIKTDLKAHGKAIDKDAVALINHETRIKKLEHVR</sequence>